<name>A0A059FI73_9PROT</name>
<dbReference type="EMBL" id="ARYJ01000002">
    <property type="protein sequence ID" value="KCZ90178.1"/>
    <property type="molecule type" value="Genomic_DNA"/>
</dbReference>
<feature type="transmembrane region" description="Helical" evidence="6">
    <location>
        <begin position="208"/>
        <end position="229"/>
    </location>
</feature>
<dbReference type="OrthoDB" id="7494101at2"/>
<feature type="transmembrane region" description="Helical" evidence="6">
    <location>
        <begin position="337"/>
        <end position="359"/>
    </location>
</feature>
<evidence type="ECO:0000256" key="5">
    <source>
        <dbReference type="ARBA" id="ARBA00023136"/>
    </source>
</evidence>
<feature type="transmembrane region" description="Helical" evidence="6">
    <location>
        <begin position="103"/>
        <end position="122"/>
    </location>
</feature>
<comment type="subcellular location">
    <subcellularLocation>
        <location evidence="1">Cell membrane</location>
        <topology evidence="1">Multi-pass membrane protein</topology>
    </subcellularLocation>
</comment>
<evidence type="ECO:0000256" key="1">
    <source>
        <dbReference type="ARBA" id="ARBA00004651"/>
    </source>
</evidence>
<dbReference type="InterPro" id="IPR036259">
    <property type="entry name" value="MFS_trans_sf"/>
</dbReference>
<feature type="transmembrane region" description="Helical" evidence="6">
    <location>
        <begin position="274"/>
        <end position="294"/>
    </location>
</feature>
<comment type="caution">
    <text evidence="8">The sequence shown here is derived from an EMBL/GenBank/DDBJ whole genome shotgun (WGS) entry which is preliminary data.</text>
</comment>
<dbReference type="RefSeq" id="WP_035578169.1">
    <property type="nucleotide sequence ID" value="NZ_ARYJ01000002.1"/>
</dbReference>
<dbReference type="PANTHER" id="PTHR43124:SF3">
    <property type="entry name" value="CHLORAMPHENICOL EFFLUX PUMP RV0191"/>
    <property type="match status" value="1"/>
</dbReference>
<accession>A0A059FI73</accession>
<dbReference type="PANTHER" id="PTHR43124">
    <property type="entry name" value="PURINE EFFLUX PUMP PBUE"/>
    <property type="match status" value="1"/>
</dbReference>
<dbReference type="Gene3D" id="1.20.1720.10">
    <property type="entry name" value="Multidrug resistance protein D"/>
    <property type="match status" value="1"/>
</dbReference>
<dbReference type="Pfam" id="PF07690">
    <property type="entry name" value="MFS_1"/>
    <property type="match status" value="1"/>
</dbReference>
<reference evidence="8 9" key="1">
    <citation type="journal article" date="2014" name="Antonie Van Leeuwenhoek">
        <title>Hyphomonas beringensis sp. nov. and Hyphomonas chukchiensis sp. nov., isolated from surface seawater of the Bering Sea and Chukchi Sea.</title>
        <authorList>
            <person name="Li C."/>
            <person name="Lai Q."/>
            <person name="Li G."/>
            <person name="Dong C."/>
            <person name="Wang J."/>
            <person name="Liao Y."/>
            <person name="Shao Z."/>
        </authorList>
    </citation>
    <scope>NUCLEOTIDE SEQUENCE [LARGE SCALE GENOMIC DNA]</scope>
    <source>
        <strain evidence="8 9">VP2</strain>
    </source>
</reference>
<dbReference type="eggNOG" id="COG0477">
    <property type="taxonomic scope" value="Bacteria"/>
</dbReference>
<dbReference type="SUPFAM" id="SSF103473">
    <property type="entry name" value="MFS general substrate transporter"/>
    <property type="match status" value="1"/>
</dbReference>
<keyword evidence="2" id="KW-1003">Cell membrane</keyword>
<feature type="domain" description="Major facilitator superfamily (MFS) profile" evidence="7">
    <location>
        <begin position="5"/>
        <end position="390"/>
    </location>
</feature>
<proteinExistence type="predicted"/>
<keyword evidence="4 6" id="KW-1133">Transmembrane helix</keyword>
<protein>
    <submittedName>
        <fullName evidence="8">Major facilitator superfamily protein</fullName>
    </submittedName>
</protein>
<feature type="transmembrane region" description="Helical" evidence="6">
    <location>
        <begin position="241"/>
        <end position="262"/>
    </location>
</feature>
<evidence type="ECO:0000313" key="9">
    <source>
        <dbReference type="Proteomes" id="UP000024816"/>
    </source>
</evidence>
<feature type="transmembrane region" description="Helical" evidence="6">
    <location>
        <begin position="45"/>
        <end position="64"/>
    </location>
</feature>
<feature type="transmembrane region" description="Helical" evidence="6">
    <location>
        <begin position="365"/>
        <end position="384"/>
    </location>
</feature>
<keyword evidence="5 6" id="KW-0472">Membrane</keyword>
<dbReference type="AlphaFoldDB" id="A0A059FI73"/>
<feature type="transmembrane region" description="Helical" evidence="6">
    <location>
        <begin position="134"/>
        <end position="160"/>
    </location>
</feature>
<keyword evidence="3 6" id="KW-0812">Transmembrane</keyword>
<evidence type="ECO:0000256" key="4">
    <source>
        <dbReference type="ARBA" id="ARBA00022989"/>
    </source>
</evidence>
<dbReference type="InterPro" id="IPR050189">
    <property type="entry name" value="MFS_Efflux_Transporters"/>
</dbReference>
<evidence type="ECO:0000313" key="8">
    <source>
        <dbReference type="EMBL" id="KCZ90178.1"/>
    </source>
</evidence>
<feature type="transmembrane region" description="Helical" evidence="6">
    <location>
        <begin position="76"/>
        <end position="97"/>
    </location>
</feature>
<dbReference type="GO" id="GO:0022857">
    <property type="term" value="F:transmembrane transporter activity"/>
    <property type="evidence" value="ECO:0007669"/>
    <property type="project" value="InterPro"/>
</dbReference>
<gene>
    <name evidence="8" type="ORF">HJA_03086</name>
</gene>
<organism evidence="8 9">
    <name type="scientific">Hyphomonas jannaschiana VP2</name>
    <dbReference type="NCBI Taxonomy" id="1280952"/>
    <lineage>
        <taxon>Bacteria</taxon>
        <taxon>Pseudomonadati</taxon>
        <taxon>Pseudomonadota</taxon>
        <taxon>Alphaproteobacteria</taxon>
        <taxon>Hyphomonadales</taxon>
        <taxon>Hyphomonadaceae</taxon>
        <taxon>Hyphomonas</taxon>
    </lineage>
</organism>
<dbReference type="GO" id="GO:0005886">
    <property type="term" value="C:plasma membrane"/>
    <property type="evidence" value="ECO:0007669"/>
    <property type="project" value="UniProtKB-SubCell"/>
</dbReference>
<evidence type="ECO:0000256" key="6">
    <source>
        <dbReference type="SAM" id="Phobius"/>
    </source>
</evidence>
<dbReference type="STRING" id="1280952.HJA_03086"/>
<dbReference type="Proteomes" id="UP000024816">
    <property type="component" value="Unassembled WGS sequence"/>
</dbReference>
<sequence length="390" mass="39377">MKTAAAPSLAFALLLLGTTLGLAGTDLVLPAVPDLPDVLGGSAAMAQLVLAAFVAGGCIGLILFGELGARADQRRLLVGSLIAYALVSLACALAPSLPALVGLRFLHGLSGAAAAVFAPGMIRAMFSEAGAVRALGLMGSVESLVPALAPVAGVWLLAAFGWTSSFYLIAVLSLIVAVLVRALGSSLPVPPPTRSQGSYIRLLKNPTYMRYALSQACTLGGLLIFVFGAPAMMTKALGLSLNAFILMQVTGIAFFILASNIAGRLADMFGAERMILAGSGISALGLMGLSMYGNAGGTDPLMITALFVPVNLGLGLRGPPGFFHAILASDGDDARGAALVILFILSMTATGTAIAAPLVTAGLSPLAGVAASFSCISIILLASLRPLKAR</sequence>
<keyword evidence="9" id="KW-1185">Reference proteome</keyword>
<feature type="transmembrane region" description="Helical" evidence="6">
    <location>
        <begin position="300"/>
        <end position="316"/>
    </location>
</feature>
<evidence type="ECO:0000256" key="2">
    <source>
        <dbReference type="ARBA" id="ARBA00022475"/>
    </source>
</evidence>
<dbReference type="PATRIC" id="fig|1280952.3.peg.619"/>
<dbReference type="InterPro" id="IPR011701">
    <property type="entry name" value="MFS"/>
</dbReference>
<dbReference type="PROSITE" id="PS50850">
    <property type="entry name" value="MFS"/>
    <property type="match status" value="1"/>
</dbReference>
<feature type="transmembrane region" description="Helical" evidence="6">
    <location>
        <begin position="166"/>
        <end position="187"/>
    </location>
</feature>
<dbReference type="InterPro" id="IPR020846">
    <property type="entry name" value="MFS_dom"/>
</dbReference>
<evidence type="ECO:0000256" key="3">
    <source>
        <dbReference type="ARBA" id="ARBA00022692"/>
    </source>
</evidence>
<evidence type="ECO:0000259" key="7">
    <source>
        <dbReference type="PROSITE" id="PS50850"/>
    </source>
</evidence>